<dbReference type="PANTHER" id="PTHR31490:SF88">
    <property type="entry name" value="BETA-XYLANASE"/>
    <property type="match status" value="1"/>
</dbReference>
<feature type="active site" description="Nucleophile" evidence="10">
    <location>
        <position position="634"/>
    </location>
</feature>
<dbReference type="InterPro" id="IPR017853">
    <property type="entry name" value="GH"/>
</dbReference>
<evidence type="ECO:0000256" key="2">
    <source>
        <dbReference type="ARBA" id="ARBA00007495"/>
    </source>
</evidence>
<keyword evidence="8" id="KW-0326">Glycosidase</keyword>
<dbReference type="OrthoDB" id="1032269at2"/>
<dbReference type="Gene3D" id="2.60.120.260">
    <property type="entry name" value="Galactose-binding domain-like"/>
    <property type="match status" value="1"/>
</dbReference>
<dbReference type="Pfam" id="PF00331">
    <property type="entry name" value="Glyco_hydro_10"/>
    <property type="match status" value="2"/>
</dbReference>
<dbReference type="PANTHER" id="PTHR31490">
    <property type="entry name" value="GLYCOSYL HYDROLASE"/>
    <property type="match status" value="1"/>
</dbReference>
<dbReference type="GO" id="GO:0031176">
    <property type="term" value="F:endo-1,4-beta-xylanase activity"/>
    <property type="evidence" value="ECO:0007669"/>
    <property type="project" value="UniProtKB-EC"/>
</dbReference>
<feature type="domain" description="GH10" evidence="12">
    <location>
        <begin position="440"/>
        <end position="716"/>
    </location>
</feature>
<evidence type="ECO:0000256" key="1">
    <source>
        <dbReference type="ARBA" id="ARBA00000681"/>
    </source>
</evidence>
<dbReference type="GO" id="GO:0045493">
    <property type="term" value="P:xylan catabolic process"/>
    <property type="evidence" value="ECO:0007669"/>
    <property type="project" value="UniProtKB-KW"/>
</dbReference>
<gene>
    <name evidence="13" type="ORF">CJ305_11455</name>
</gene>
<evidence type="ECO:0000256" key="11">
    <source>
        <dbReference type="SAM" id="SignalP"/>
    </source>
</evidence>
<evidence type="ECO:0000259" key="12">
    <source>
        <dbReference type="PROSITE" id="PS51760"/>
    </source>
</evidence>
<dbReference type="Gene3D" id="3.20.20.80">
    <property type="entry name" value="Glycosidases"/>
    <property type="match status" value="2"/>
</dbReference>
<dbReference type="AlphaFoldDB" id="A0A2G1VR46"/>
<keyword evidence="9" id="KW-0624">Polysaccharide degradation</keyword>
<feature type="chain" id="PRO_5013807241" description="endo-1,4-beta-xylanase" evidence="11">
    <location>
        <begin position="23"/>
        <end position="723"/>
    </location>
</feature>
<name>A0A2G1VR46_9FLAO</name>
<dbReference type="InterPro" id="IPR044846">
    <property type="entry name" value="GH10"/>
</dbReference>
<protein>
    <recommendedName>
        <fullName evidence="3">endo-1,4-beta-xylanase</fullName>
        <ecNumber evidence="3">3.2.1.8</ecNumber>
    </recommendedName>
</protein>
<dbReference type="PROSITE" id="PS00591">
    <property type="entry name" value="GH10_1"/>
    <property type="match status" value="1"/>
</dbReference>
<evidence type="ECO:0000256" key="6">
    <source>
        <dbReference type="ARBA" id="ARBA00022801"/>
    </source>
</evidence>
<evidence type="ECO:0000256" key="4">
    <source>
        <dbReference type="ARBA" id="ARBA00022651"/>
    </source>
</evidence>
<keyword evidence="5 11" id="KW-0732">Signal</keyword>
<dbReference type="PROSITE" id="PS51760">
    <property type="entry name" value="GH10_2"/>
    <property type="match status" value="1"/>
</dbReference>
<dbReference type="Proteomes" id="UP000229433">
    <property type="component" value="Unassembled WGS sequence"/>
</dbReference>
<evidence type="ECO:0000256" key="8">
    <source>
        <dbReference type="ARBA" id="ARBA00023295"/>
    </source>
</evidence>
<dbReference type="SUPFAM" id="SSF51445">
    <property type="entry name" value="(Trans)glycosidases"/>
    <property type="match status" value="1"/>
</dbReference>
<evidence type="ECO:0000256" key="9">
    <source>
        <dbReference type="ARBA" id="ARBA00023326"/>
    </source>
</evidence>
<dbReference type="RefSeq" id="WP_099646414.1">
    <property type="nucleotide sequence ID" value="NZ_KZ319291.1"/>
</dbReference>
<keyword evidence="4" id="KW-0858">Xylan degradation</keyword>
<keyword evidence="6" id="KW-0378">Hydrolase</keyword>
<dbReference type="EC" id="3.2.1.8" evidence="3"/>
<dbReference type="EMBL" id="NQXA01000008">
    <property type="protein sequence ID" value="PHQ29214.1"/>
    <property type="molecule type" value="Genomic_DNA"/>
</dbReference>
<evidence type="ECO:0000256" key="10">
    <source>
        <dbReference type="PROSITE-ProRule" id="PRU10061"/>
    </source>
</evidence>
<comment type="catalytic activity">
    <reaction evidence="1">
        <text>Endohydrolysis of (1-&gt;4)-beta-D-xylosidic linkages in xylans.</text>
        <dbReference type="EC" id="3.2.1.8"/>
    </reaction>
</comment>
<accession>A0A2G1VR46</accession>
<feature type="signal peptide" evidence="11">
    <location>
        <begin position="1"/>
        <end position="22"/>
    </location>
</feature>
<evidence type="ECO:0000256" key="7">
    <source>
        <dbReference type="ARBA" id="ARBA00023277"/>
    </source>
</evidence>
<evidence type="ECO:0000313" key="13">
    <source>
        <dbReference type="EMBL" id="PHQ29214.1"/>
    </source>
</evidence>
<evidence type="ECO:0000256" key="5">
    <source>
        <dbReference type="ARBA" id="ARBA00022729"/>
    </source>
</evidence>
<proteinExistence type="inferred from homology"/>
<organism evidence="13 14">
    <name type="scientific">Leeuwenhoekiella nanhaiensis</name>
    <dbReference type="NCBI Taxonomy" id="1655491"/>
    <lineage>
        <taxon>Bacteria</taxon>
        <taxon>Pseudomonadati</taxon>
        <taxon>Bacteroidota</taxon>
        <taxon>Flavobacteriia</taxon>
        <taxon>Flavobacteriales</taxon>
        <taxon>Flavobacteriaceae</taxon>
        <taxon>Leeuwenhoekiella</taxon>
    </lineage>
</organism>
<comment type="similarity">
    <text evidence="2">Belongs to the glycosyl hydrolase 10 (cellulase F) family.</text>
</comment>
<reference evidence="13 14" key="1">
    <citation type="submission" date="2017-08" db="EMBL/GenBank/DDBJ databases">
        <title>The whole genome shortgun sequences of strain Leeuwenhoekiella nanhaiensis G18 from the South China Sea.</title>
        <authorList>
            <person name="Liu Q."/>
        </authorList>
    </citation>
    <scope>NUCLEOTIDE SEQUENCE [LARGE SCALE GENOMIC DNA]</scope>
    <source>
        <strain evidence="13 14">G18</strain>
    </source>
</reference>
<dbReference type="SUPFAM" id="SSF49785">
    <property type="entry name" value="Galactose-binding domain-like"/>
    <property type="match status" value="2"/>
</dbReference>
<keyword evidence="7" id="KW-0119">Carbohydrate metabolism</keyword>
<dbReference type="InterPro" id="IPR001000">
    <property type="entry name" value="GH10_dom"/>
</dbReference>
<evidence type="ECO:0000313" key="14">
    <source>
        <dbReference type="Proteomes" id="UP000229433"/>
    </source>
</evidence>
<sequence length="723" mass="79413">MKSINLKVIPAAVLALCLGSCAEMEMPEYTVEKPLSIENQEEIDGLQNLKTYVANPNFKLGAGVSLGSYNNLGAMYMLANTNFQEVTAGYAMKHGAVVQNDGSLSLDAVSQFVENTAKNEVSIYGHTLAWHANQNATFLNSTIAPTIIPASSAPTWESVLDLDFETDDASGYESNGANAVLSFTADGEGAEATGRALKVTNPAVQTDDWRSQLFVTFSEVTEVGQVYKLEMDVKADTNASMATQAQTSPGGYKHWNFFGAISAETEWKHISVEVTIAENTSGCTTIAFNLGNTATSYYFDNVEVFKFNENGAGPDWEDLLEQSFETDATTGYQSNGANAVLGYTADGAGANNTGRALTVTNPAKQTNDWQSQLFVTFPKTTAVGEKYKLEMDVKADTNASMATQAQTSPGGYKHWNFFGTIAAETEWKHIAVEVTIADNTSGCNTIAFNLGNTATTYYFDNVVVSWFNEEAGQDIVIEKTPEEKRDTLTFHLNKWISGIMEVSKSNTRAWDVVNEPMDDGNPYELKTGIGKTDKAADEFYWQDYLGKDYAVQAFKMAEMYGNPDDILFINDYNLEYNLDKCKGIIEYVKYIEEQGARVDGIGTQMHISLDSNKENITEMFKLLAATGKMIKISELDIGVGVQTTDATEELYLAQEEMYKFVLDQYFTLIPQAQQYGITIWSPTDSPENSSWRAGEPIGLWTQGLTRKPAYRGVVEGLGGNVMN</sequence>
<evidence type="ECO:0000256" key="3">
    <source>
        <dbReference type="ARBA" id="ARBA00012590"/>
    </source>
</evidence>
<keyword evidence="14" id="KW-1185">Reference proteome</keyword>
<dbReference type="SMART" id="SM00633">
    <property type="entry name" value="Glyco_10"/>
    <property type="match status" value="1"/>
</dbReference>
<dbReference type="InterPro" id="IPR008979">
    <property type="entry name" value="Galactose-bd-like_sf"/>
</dbReference>
<comment type="caution">
    <text evidence="13">The sequence shown here is derived from an EMBL/GenBank/DDBJ whole genome shotgun (WGS) entry which is preliminary data.</text>
</comment>
<dbReference type="InterPro" id="IPR031158">
    <property type="entry name" value="GH10_AS"/>
</dbReference>